<feature type="domain" description="Thioredoxin" evidence="5">
    <location>
        <begin position="257"/>
        <end position="398"/>
    </location>
</feature>
<evidence type="ECO:0000256" key="4">
    <source>
        <dbReference type="ARBA" id="ARBA00023284"/>
    </source>
</evidence>
<gene>
    <name evidence="6" type="ORF">C1H87_04050</name>
</gene>
<dbReference type="OrthoDB" id="1069091at2"/>
<dbReference type="InterPro" id="IPR025380">
    <property type="entry name" value="DUF4369"/>
</dbReference>
<evidence type="ECO:0000313" key="6">
    <source>
        <dbReference type="EMBL" id="AUP77927.1"/>
    </source>
</evidence>
<dbReference type="PANTHER" id="PTHR42852:SF6">
    <property type="entry name" value="THIOL:DISULFIDE INTERCHANGE PROTEIN DSBE"/>
    <property type="match status" value="1"/>
</dbReference>
<dbReference type="EMBL" id="CP025791">
    <property type="protein sequence ID" value="AUP77927.1"/>
    <property type="molecule type" value="Genomic_DNA"/>
</dbReference>
<dbReference type="Pfam" id="PF14289">
    <property type="entry name" value="DUF4369"/>
    <property type="match status" value="1"/>
</dbReference>
<dbReference type="RefSeq" id="WP_102754586.1">
    <property type="nucleotide sequence ID" value="NZ_CP025791.1"/>
</dbReference>
<keyword evidence="4" id="KW-0676">Redox-active center</keyword>
<dbReference type="GO" id="GO:0017004">
    <property type="term" value="P:cytochrome complex assembly"/>
    <property type="evidence" value="ECO:0007669"/>
    <property type="project" value="UniProtKB-KW"/>
</dbReference>
<keyword evidence="7" id="KW-1185">Reference proteome</keyword>
<dbReference type="KEGG" id="fek:C1H87_04050"/>
<name>A0A2K9PMW6_9FLAO</name>
<evidence type="ECO:0000313" key="7">
    <source>
        <dbReference type="Proteomes" id="UP000235826"/>
    </source>
</evidence>
<evidence type="ECO:0000256" key="1">
    <source>
        <dbReference type="ARBA" id="ARBA00004196"/>
    </source>
</evidence>
<proteinExistence type="predicted"/>
<reference evidence="6 7" key="1">
    <citation type="submission" date="2018-01" db="EMBL/GenBank/DDBJ databases">
        <title>Complete genome sequence of Flavivirga eckloniae ECD14 isolated from seaweed Ecklonia cava.</title>
        <authorList>
            <person name="Lee J.H."/>
            <person name="Baik K.S."/>
            <person name="Seong C.N."/>
        </authorList>
    </citation>
    <scope>NUCLEOTIDE SEQUENCE [LARGE SCALE GENOMIC DNA]</scope>
    <source>
        <strain evidence="6 7">ECD14</strain>
    </source>
</reference>
<accession>A0A2K9PMW6</accession>
<dbReference type="Gene3D" id="3.40.30.10">
    <property type="entry name" value="Glutaredoxin"/>
    <property type="match status" value="1"/>
</dbReference>
<dbReference type="Proteomes" id="UP000235826">
    <property type="component" value="Chromosome"/>
</dbReference>
<organism evidence="6 7">
    <name type="scientific">Flavivirga eckloniae</name>
    <dbReference type="NCBI Taxonomy" id="1803846"/>
    <lineage>
        <taxon>Bacteria</taxon>
        <taxon>Pseudomonadati</taxon>
        <taxon>Bacteroidota</taxon>
        <taxon>Flavobacteriia</taxon>
        <taxon>Flavobacteriales</taxon>
        <taxon>Flavobacteriaceae</taxon>
        <taxon>Flavivirga</taxon>
    </lineage>
</organism>
<dbReference type="InterPro" id="IPR013766">
    <property type="entry name" value="Thioredoxin_domain"/>
</dbReference>
<dbReference type="InterPro" id="IPR050553">
    <property type="entry name" value="Thioredoxin_ResA/DsbE_sf"/>
</dbReference>
<dbReference type="PROSITE" id="PS51257">
    <property type="entry name" value="PROKAR_LIPOPROTEIN"/>
    <property type="match status" value="1"/>
</dbReference>
<evidence type="ECO:0000256" key="2">
    <source>
        <dbReference type="ARBA" id="ARBA00022748"/>
    </source>
</evidence>
<keyword evidence="3" id="KW-1015">Disulfide bond</keyword>
<dbReference type="CDD" id="cd02966">
    <property type="entry name" value="TlpA_like_family"/>
    <property type="match status" value="1"/>
</dbReference>
<keyword evidence="2" id="KW-0201">Cytochrome c-type biogenesis</keyword>
<evidence type="ECO:0000256" key="3">
    <source>
        <dbReference type="ARBA" id="ARBA00023157"/>
    </source>
</evidence>
<protein>
    <recommendedName>
        <fullName evidence="5">Thioredoxin domain-containing protein</fullName>
    </recommendedName>
</protein>
<dbReference type="InterPro" id="IPR000866">
    <property type="entry name" value="AhpC/TSA"/>
</dbReference>
<evidence type="ECO:0000259" key="5">
    <source>
        <dbReference type="PROSITE" id="PS51352"/>
    </source>
</evidence>
<dbReference type="PANTHER" id="PTHR42852">
    <property type="entry name" value="THIOL:DISULFIDE INTERCHANGE PROTEIN DSBE"/>
    <property type="match status" value="1"/>
</dbReference>
<dbReference type="PROSITE" id="PS51352">
    <property type="entry name" value="THIOREDOXIN_2"/>
    <property type="match status" value="1"/>
</dbReference>
<comment type="subcellular location">
    <subcellularLocation>
        <location evidence="1">Cell envelope</location>
    </subcellularLocation>
</comment>
<dbReference type="GO" id="GO:0030313">
    <property type="term" value="C:cell envelope"/>
    <property type="evidence" value="ECO:0007669"/>
    <property type="project" value="UniProtKB-SubCell"/>
</dbReference>
<sequence length="398" mass="45311">MKNIIKNGTYIITICILLIGCKQESPVQKGYTLSGTISGIPDIEIKLVEGDFIYEAEVISTSIIKGGTFEFSGQIDDAKIVSLVFQKKKEEDVFYYIPLILDKGKTTLTADVATYIEPVMDSNILVYPNITTSSSTTKDFQTYITARKDFMDSEKTRKYRAILTEYDSISKRTGEAPDDPLVDNAFTNLLATFEAAKKESIIQLSNSLAGIIILNNENLEIFSAAEMKMFLTHGKKNFNATPQFKVLEKNINKSINLVLGATAPQFTMENDKGGQTSLSEFKGQYVLVDFWAYWCKPCVETFPHLNELYSKYHDDGFEIVHISRDPNRAAWYKALKTHKNPWPQLIEKEEAEEEELVSYTYNVPYIPYFYLLDKEGKIIAKNLREEELDSRLKDIFGH</sequence>
<dbReference type="InterPro" id="IPR036249">
    <property type="entry name" value="Thioredoxin-like_sf"/>
</dbReference>
<dbReference type="SUPFAM" id="SSF52833">
    <property type="entry name" value="Thioredoxin-like"/>
    <property type="match status" value="1"/>
</dbReference>
<dbReference type="AlphaFoldDB" id="A0A2K9PMW6"/>
<dbReference type="Pfam" id="PF00578">
    <property type="entry name" value="AhpC-TSA"/>
    <property type="match status" value="1"/>
</dbReference>